<accession>A0ACC2LQW1</accession>
<keyword evidence="2" id="KW-1185">Reference proteome</keyword>
<gene>
    <name evidence="1" type="ORF">MRB53_010102</name>
</gene>
<organism evidence="1 2">
    <name type="scientific">Persea americana</name>
    <name type="common">Avocado</name>
    <dbReference type="NCBI Taxonomy" id="3435"/>
    <lineage>
        <taxon>Eukaryota</taxon>
        <taxon>Viridiplantae</taxon>
        <taxon>Streptophyta</taxon>
        <taxon>Embryophyta</taxon>
        <taxon>Tracheophyta</taxon>
        <taxon>Spermatophyta</taxon>
        <taxon>Magnoliopsida</taxon>
        <taxon>Magnoliidae</taxon>
        <taxon>Laurales</taxon>
        <taxon>Lauraceae</taxon>
        <taxon>Persea</taxon>
    </lineage>
</organism>
<sequence length="189" mass="20460">MLPALVTDIPMQLQLHEDRPSEVSSIPSTIPGPAVLPTTQIHENFPQPMVQPLHTTTVAPLGVSTEISPTDNSLDGRTHSSEPSNSASNSPSVEPTVTHQDSTASNQHSMVTHGKLGIVKPNPKNSLATTLTSSLPVEPKTIKSALRNPGWLLLYLCEGSDLDPGQKKDVQMLRLTSRVKPDYIPFHIR</sequence>
<reference evidence="1 2" key="1">
    <citation type="journal article" date="2022" name="Hortic Res">
        <title>A haplotype resolved chromosomal level avocado genome allows analysis of novel avocado genes.</title>
        <authorList>
            <person name="Nath O."/>
            <person name="Fletcher S.J."/>
            <person name="Hayward A."/>
            <person name="Shaw L.M."/>
            <person name="Masouleh A.K."/>
            <person name="Furtado A."/>
            <person name="Henry R.J."/>
            <person name="Mitter N."/>
        </authorList>
    </citation>
    <scope>NUCLEOTIDE SEQUENCE [LARGE SCALE GENOMIC DNA]</scope>
    <source>
        <strain evidence="2">cv. Hass</strain>
    </source>
</reference>
<name>A0ACC2LQW1_PERAE</name>
<comment type="caution">
    <text evidence="1">The sequence shown here is derived from an EMBL/GenBank/DDBJ whole genome shotgun (WGS) entry which is preliminary data.</text>
</comment>
<evidence type="ECO:0000313" key="1">
    <source>
        <dbReference type="EMBL" id="KAJ8635835.1"/>
    </source>
</evidence>
<evidence type="ECO:0000313" key="2">
    <source>
        <dbReference type="Proteomes" id="UP001234297"/>
    </source>
</evidence>
<proteinExistence type="predicted"/>
<dbReference type="EMBL" id="CM056811">
    <property type="protein sequence ID" value="KAJ8635835.1"/>
    <property type="molecule type" value="Genomic_DNA"/>
</dbReference>
<dbReference type="Proteomes" id="UP001234297">
    <property type="component" value="Chromosome 3"/>
</dbReference>
<protein>
    <submittedName>
        <fullName evidence="1">Uncharacterized protein</fullName>
    </submittedName>
</protein>